<evidence type="ECO:0000313" key="2">
    <source>
        <dbReference type="EMBL" id="RLV97411.1"/>
    </source>
</evidence>
<evidence type="ECO:0000256" key="1">
    <source>
        <dbReference type="SAM" id="MobiDB-lite"/>
    </source>
</evidence>
<evidence type="ECO:0000313" key="3">
    <source>
        <dbReference type="Proteomes" id="UP000276834"/>
    </source>
</evidence>
<dbReference type="EMBL" id="QUSF01000058">
    <property type="protein sequence ID" value="RLV97411.1"/>
    <property type="molecule type" value="Genomic_DNA"/>
</dbReference>
<gene>
    <name evidence="2" type="ORF">DV515_00011770</name>
</gene>
<organism evidence="2 3">
    <name type="scientific">Chloebia gouldiae</name>
    <name type="common">Gouldian finch</name>
    <name type="synonym">Erythrura gouldiae</name>
    <dbReference type="NCBI Taxonomy" id="44316"/>
    <lineage>
        <taxon>Eukaryota</taxon>
        <taxon>Metazoa</taxon>
        <taxon>Chordata</taxon>
        <taxon>Craniata</taxon>
        <taxon>Vertebrata</taxon>
        <taxon>Euteleostomi</taxon>
        <taxon>Archelosauria</taxon>
        <taxon>Archosauria</taxon>
        <taxon>Dinosauria</taxon>
        <taxon>Saurischia</taxon>
        <taxon>Theropoda</taxon>
        <taxon>Coelurosauria</taxon>
        <taxon>Aves</taxon>
        <taxon>Neognathae</taxon>
        <taxon>Neoaves</taxon>
        <taxon>Telluraves</taxon>
        <taxon>Australaves</taxon>
        <taxon>Passeriformes</taxon>
        <taxon>Passeroidea</taxon>
        <taxon>Passeridae</taxon>
        <taxon>Chloebia</taxon>
    </lineage>
</organism>
<feature type="non-terminal residue" evidence="2">
    <location>
        <position position="88"/>
    </location>
</feature>
<sequence length="88" mass="9672">MAAGAAPLSEGRRPRGVRGGGQRARGLSGERGPWKFTAVKIQISLGVNKESKTQKKVLSITTTRIGEAMLSLPDTQDEYKDRKFPFKR</sequence>
<name>A0A3L8S6H0_CHLGU</name>
<comment type="caution">
    <text evidence="2">The sequence shown here is derived from an EMBL/GenBank/DDBJ whole genome shotgun (WGS) entry which is preliminary data.</text>
</comment>
<proteinExistence type="predicted"/>
<accession>A0A3L8S6H0</accession>
<feature type="region of interest" description="Disordered" evidence="1">
    <location>
        <begin position="1"/>
        <end position="31"/>
    </location>
</feature>
<reference evidence="2 3" key="1">
    <citation type="journal article" date="2018" name="Proc. R. Soc. B">
        <title>A non-coding region near Follistatin controls head colour polymorphism in the Gouldian finch.</title>
        <authorList>
            <person name="Toomey M.B."/>
            <person name="Marques C.I."/>
            <person name="Andrade P."/>
            <person name="Araujo P.M."/>
            <person name="Sabatino S."/>
            <person name="Gazda M.A."/>
            <person name="Afonso S."/>
            <person name="Lopes R.J."/>
            <person name="Corbo J.C."/>
            <person name="Carneiro M."/>
        </authorList>
    </citation>
    <scope>NUCLEOTIDE SEQUENCE [LARGE SCALE GENOMIC DNA]</scope>
    <source>
        <strain evidence="2">Red01</strain>
        <tissue evidence="2">Muscle</tissue>
    </source>
</reference>
<keyword evidence="3" id="KW-1185">Reference proteome</keyword>
<protein>
    <submittedName>
        <fullName evidence="2">Uncharacterized protein</fullName>
    </submittedName>
</protein>
<dbReference type="Proteomes" id="UP000276834">
    <property type="component" value="Unassembled WGS sequence"/>
</dbReference>
<dbReference type="AlphaFoldDB" id="A0A3L8S6H0"/>